<feature type="region of interest" description="Disordered" evidence="12">
    <location>
        <begin position="152"/>
        <end position="226"/>
    </location>
</feature>
<evidence type="ECO:0000313" key="15">
    <source>
        <dbReference type="Proteomes" id="UP000799776"/>
    </source>
</evidence>
<dbReference type="SUPFAM" id="SSF52540">
    <property type="entry name" value="P-loop containing nucleoside triphosphate hydrolases"/>
    <property type="match status" value="1"/>
</dbReference>
<comment type="catalytic activity">
    <reaction evidence="11">
        <text>GTP + H2O = GDP + phosphate + H(+)</text>
        <dbReference type="Rhea" id="RHEA:19669"/>
        <dbReference type="ChEBI" id="CHEBI:15377"/>
        <dbReference type="ChEBI" id="CHEBI:15378"/>
        <dbReference type="ChEBI" id="CHEBI:37565"/>
        <dbReference type="ChEBI" id="CHEBI:43474"/>
        <dbReference type="ChEBI" id="CHEBI:58189"/>
    </reaction>
</comment>
<sequence length="911" mass="100614">MDHDHASGSSHAPRDSNAPTRHSDSHLPSHGHSRPGYMTVGSGSTSESAARLAQMLDDDSGYGGSVADGSSMASGWHPGLTEDRPTPAHTPVLPGETNAASEHERRTLASHVHQLYYNQNRTALGRSIGRTVETLKKLQQMNMKWPAHYPQVQRQEPAAASQPSQDPRPGLHHTQSTLDNHRGDFDLPSRPLAPRRAGTSLGEDRSMAESSSAATRRPQAEPRLVTPQLAQDFSVLKIDLKMGAASQTELVHSLEKGAIAQLLDGQINKSIRHLYSLRERIEDTSSKVLVTGDLNAGKSTFCNALLRRKVLPEDQQPCTSIFCEVLDVRENGGVEEVHAIPIGSEYHRDNEATYDVYKLKQLEMIVTDNERYSSCKIYVKDIRSVDESLLNNGVVDIALIDAPGLNNDSLKTTAVFARQEEIDVVVFVVSAANHFTLSAKEFIFNAAREKAYMFMVVNGYDNIRDKNRCQEGILKQVAKMSPATFKESSELVHFVSSNAIPVAPAEVPHGDSGSPPDKGKGKEREKIRDFEELEASLRRFVLEKRARSKLAPAKTYLLNVLGDLNNLASVNRDVAQSELDRVTKELSELEPAFEQSKKSRTEASEDLEHTIEETASEVYSYTRSTVDECISRVAEQDLGLEYPGILSAYQYAEDIKLAMIQEISESVYTCEEYAREQTTIGFNGVKSLGILHLGDGWSNLTFHPEKMFRKKRDALVRQVDFEVEAWDFFDLTSLWERQEKMAGTSMAVTVAGVVGTRMIGGVGWIDGTLGALKIMGANNIRRMIVPGLLLAVGLGVSYALTSIPRSLPRRLSTKLSAQLAALDYTHANAQRISGEVRKALKLPADELRVGLQRSVEKLQGRKEETTKFKSEAEVARKYFGNLVRECGDVRHGVERVDLEGPAPGVAAVYEN</sequence>
<keyword evidence="2" id="KW-0812">Transmembrane</keyword>
<comment type="caution">
    <text evidence="14">The sequence shown here is derived from an EMBL/GenBank/DDBJ whole genome shotgun (WGS) entry which is preliminary data.</text>
</comment>
<dbReference type="Pfam" id="PF00350">
    <property type="entry name" value="Dynamin_N"/>
    <property type="match status" value="1"/>
</dbReference>
<feature type="compositionally biased region" description="Basic and acidic residues" evidence="12">
    <location>
        <begin position="517"/>
        <end position="526"/>
    </location>
</feature>
<evidence type="ECO:0000256" key="9">
    <source>
        <dbReference type="ARBA" id="ARBA00023134"/>
    </source>
</evidence>
<dbReference type="InterPro" id="IPR027417">
    <property type="entry name" value="P-loop_NTPase"/>
</dbReference>
<evidence type="ECO:0000256" key="3">
    <source>
        <dbReference type="ARBA" id="ARBA00022741"/>
    </source>
</evidence>
<evidence type="ECO:0000256" key="6">
    <source>
        <dbReference type="ARBA" id="ARBA00022989"/>
    </source>
</evidence>
<evidence type="ECO:0000313" key="14">
    <source>
        <dbReference type="EMBL" id="KAF2087488.1"/>
    </source>
</evidence>
<keyword evidence="15" id="KW-1185">Reference proteome</keyword>
<keyword evidence="6" id="KW-1133">Transmembrane helix</keyword>
<evidence type="ECO:0000256" key="1">
    <source>
        <dbReference type="ARBA" id="ARBA00004374"/>
    </source>
</evidence>
<dbReference type="EMBL" id="ML978720">
    <property type="protein sequence ID" value="KAF2087488.1"/>
    <property type="molecule type" value="Genomic_DNA"/>
</dbReference>
<dbReference type="Proteomes" id="UP000799776">
    <property type="component" value="Unassembled WGS sequence"/>
</dbReference>
<gene>
    <name evidence="14" type="ORF">K490DRAFT_41942</name>
</gene>
<evidence type="ECO:0000256" key="4">
    <source>
        <dbReference type="ARBA" id="ARBA00022787"/>
    </source>
</evidence>
<keyword evidence="3" id="KW-0547">Nucleotide-binding</keyword>
<evidence type="ECO:0000256" key="10">
    <source>
        <dbReference type="ARBA" id="ARBA00023136"/>
    </source>
</evidence>
<keyword evidence="8" id="KW-0496">Mitochondrion</keyword>
<dbReference type="OrthoDB" id="9984778at2759"/>
<dbReference type="PANTHER" id="PTHR10465">
    <property type="entry name" value="TRANSMEMBRANE GTPASE FZO1"/>
    <property type="match status" value="1"/>
</dbReference>
<dbReference type="GO" id="GO:0051646">
    <property type="term" value="P:mitochondrion localization"/>
    <property type="evidence" value="ECO:0007669"/>
    <property type="project" value="TreeGrafter"/>
</dbReference>
<keyword evidence="7" id="KW-0175">Coiled coil</keyword>
<evidence type="ECO:0000256" key="8">
    <source>
        <dbReference type="ARBA" id="ARBA00023128"/>
    </source>
</evidence>
<evidence type="ECO:0000256" key="11">
    <source>
        <dbReference type="ARBA" id="ARBA00048548"/>
    </source>
</evidence>
<comment type="subcellular location">
    <subcellularLocation>
        <location evidence="1">Mitochondrion outer membrane</location>
        <topology evidence="1">Multi-pass membrane protein</topology>
    </subcellularLocation>
</comment>
<dbReference type="AlphaFoldDB" id="A0A9P4HX60"/>
<dbReference type="Gene3D" id="3.40.50.300">
    <property type="entry name" value="P-loop containing nucleotide triphosphate hydrolases"/>
    <property type="match status" value="1"/>
</dbReference>
<keyword evidence="10" id="KW-0472">Membrane</keyword>
<evidence type="ECO:0000259" key="13">
    <source>
        <dbReference type="PROSITE" id="PS51718"/>
    </source>
</evidence>
<dbReference type="InterPro" id="IPR030381">
    <property type="entry name" value="G_DYNAMIN_dom"/>
</dbReference>
<feature type="domain" description="Dynamin-type G" evidence="13">
    <location>
        <begin position="282"/>
        <end position="552"/>
    </location>
</feature>
<dbReference type="GO" id="GO:0008053">
    <property type="term" value="P:mitochondrial fusion"/>
    <property type="evidence" value="ECO:0007669"/>
    <property type="project" value="TreeGrafter"/>
</dbReference>
<reference evidence="14" key="1">
    <citation type="journal article" date="2020" name="Stud. Mycol.">
        <title>101 Dothideomycetes genomes: a test case for predicting lifestyles and emergence of pathogens.</title>
        <authorList>
            <person name="Haridas S."/>
            <person name="Albert R."/>
            <person name="Binder M."/>
            <person name="Bloem J."/>
            <person name="Labutti K."/>
            <person name="Salamov A."/>
            <person name="Andreopoulos B."/>
            <person name="Baker S."/>
            <person name="Barry K."/>
            <person name="Bills G."/>
            <person name="Bluhm B."/>
            <person name="Cannon C."/>
            <person name="Castanera R."/>
            <person name="Culley D."/>
            <person name="Daum C."/>
            <person name="Ezra D."/>
            <person name="Gonzalez J."/>
            <person name="Henrissat B."/>
            <person name="Kuo A."/>
            <person name="Liang C."/>
            <person name="Lipzen A."/>
            <person name="Lutzoni F."/>
            <person name="Magnuson J."/>
            <person name="Mondo S."/>
            <person name="Nolan M."/>
            <person name="Ohm R."/>
            <person name="Pangilinan J."/>
            <person name="Park H.-J."/>
            <person name="Ramirez L."/>
            <person name="Alfaro M."/>
            <person name="Sun H."/>
            <person name="Tritt A."/>
            <person name="Yoshinaga Y."/>
            <person name="Zwiers L.-H."/>
            <person name="Turgeon B."/>
            <person name="Goodwin S."/>
            <person name="Spatafora J."/>
            <person name="Crous P."/>
            <person name="Grigoriev I."/>
        </authorList>
    </citation>
    <scope>NUCLEOTIDE SEQUENCE</scope>
    <source>
        <strain evidence="14">CBS 121410</strain>
    </source>
</reference>
<keyword evidence="9" id="KW-0342">GTP-binding</keyword>
<dbReference type="GO" id="GO:0003924">
    <property type="term" value="F:GTPase activity"/>
    <property type="evidence" value="ECO:0007669"/>
    <property type="project" value="InterPro"/>
</dbReference>
<evidence type="ECO:0000256" key="12">
    <source>
        <dbReference type="SAM" id="MobiDB-lite"/>
    </source>
</evidence>
<dbReference type="GO" id="GO:0005741">
    <property type="term" value="C:mitochondrial outer membrane"/>
    <property type="evidence" value="ECO:0007669"/>
    <property type="project" value="UniProtKB-SubCell"/>
</dbReference>
<dbReference type="FunFam" id="3.40.50.300:FF:000638">
    <property type="entry name" value="Transmembrane GTPase Fzo1, putative"/>
    <property type="match status" value="1"/>
</dbReference>
<dbReference type="InterPro" id="IPR027094">
    <property type="entry name" value="Mitofusin_fam"/>
</dbReference>
<name>A0A9P4HX60_9PEZI</name>
<accession>A0A9P4HX60</accession>
<organism evidence="14 15">
    <name type="scientific">Saccharata proteae CBS 121410</name>
    <dbReference type="NCBI Taxonomy" id="1314787"/>
    <lineage>
        <taxon>Eukaryota</taxon>
        <taxon>Fungi</taxon>
        <taxon>Dikarya</taxon>
        <taxon>Ascomycota</taxon>
        <taxon>Pezizomycotina</taxon>
        <taxon>Dothideomycetes</taxon>
        <taxon>Dothideomycetes incertae sedis</taxon>
        <taxon>Botryosphaeriales</taxon>
        <taxon>Saccharataceae</taxon>
        <taxon>Saccharata</taxon>
    </lineage>
</organism>
<keyword evidence="5" id="KW-0378">Hydrolase</keyword>
<dbReference type="PANTHER" id="PTHR10465:SF0">
    <property type="entry name" value="SARCALUMENIN"/>
    <property type="match status" value="1"/>
</dbReference>
<evidence type="ECO:0000256" key="2">
    <source>
        <dbReference type="ARBA" id="ARBA00022692"/>
    </source>
</evidence>
<keyword evidence="4" id="KW-1000">Mitochondrion outer membrane</keyword>
<evidence type="ECO:0000256" key="7">
    <source>
        <dbReference type="ARBA" id="ARBA00023054"/>
    </source>
</evidence>
<evidence type="ECO:0000256" key="5">
    <source>
        <dbReference type="ARBA" id="ARBA00022801"/>
    </source>
</evidence>
<dbReference type="PROSITE" id="PS51718">
    <property type="entry name" value="G_DYNAMIN_2"/>
    <property type="match status" value="1"/>
</dbReference>
<feature type="region of interest" description="Disordered" evidence="12">
    <location>
        <begin position="503"/>
        <end position="526"/>
    </location>
</feature>
<dbReference type="GO" id="GO:0005525">
    <property type="term" value="F:GTP binding"/>
    <property type="evidence" value="ECO:0007669"/>
    <property type="project" value="UniProtKB-KW"/>
</dbReference>
<proteinExistence type="predicted"/>
<dbReference type="InterPro" id="IPR045063">
    <property type="entry name" value="Dynamin_N"/>
</dbReference>
<feature type="region of interest" description="Disordered" evidence="12">
    <location>
        <begin position="1"/>
        <end position="102"/>
    </location>
</feature>
<protein>
    <recommendedName>
        <fullName evidence="13">Dynamin-type G domain-containing protein</fullName>
    </recommendedName>
</protein>